<evidence type="ECO:0000259" key="2">
    <source>
        <dbReference type="Pfam" id="PF03795"/>
    </source>
</evidence>
<dbReference type="InterPro" id="IPR005545">
    <property type="entry name" value="YCII"/>
</dbReference>
<comment type="similarity">
    <text evidence="1">Belongs to the YciI family.</text>
</comment>
<dbReference type="OrthoDB" id="9797014at2"/>
<reference evidence="3 4" key="1">
    <citation type="submission" date="2016-10" db="EMBL/GenBank/DDBJ databases">
        <authorList>
            <person name="Varghese N."/>
            <person name="Submissions S."/>
        </authorList>
    </citation>
    <scope>NUCLEOTIDE SEQUENCE [LARGE SCALE GENOMIC DNA]</scope>
    <source>
        <strain evidence="3 4">DSM 1361</strain>
    </source>
</reference>
<dbReference type="AlphaFoldDB" id="A0A662ZHR7"/>
<sequence>MWYLIYAEDIPNSNEVRSKARPAHIARLKELIAEDRLLLAGPNPNIDSEEPGEAGFSGSAIIAKFNSLEEAKAWAEDDPYWHQGVYQKGTGIVKPFKITAKMNGASF</sequence>
<evidence type="ECO:0000256" key="1">
    <source>
        <dbReference type="ARBA" id="ARBA00007689"/>
    </source>
</evidence>
<evidence type="ECO:0000313" key="3">
    <source>
        <dbReference type="EMBL" id="SFP39468.1"/>
    </source>
</evidence>
<dbReference type="PANTHER" id="PTHR33606:SF3">
    <property type="entry name" value="PROTEIN YCII"/>
    <property type="match status" value="1"/>
</dbReference>
<dbReference type="PANTHER" id="PTHR33606">
    <property type="entry name" value="PROTEIN YCII"/>
    <property type="match status" value="1"/>
</dbReference>
<dbReference type="RefSeq" id="WP_093142055.1">
    <property type="nucleotide sequence ID" value="NZ_FOXF01000020.1"/>
</dbReference>
<dbReference type="SUPFAM" id="SSF54909">
    <property type="entry name" value="Dimeric alpha+beta barrel"/>
    <property type="match status" value="1"/>
</dbReference>
<protein>
    <recommendedName>
        <fullName evidence="2">YCII-related domain-containing protein</fullName>
    </recommendedName>
</protein>
<dbReference type="Proteomes" id="UP000243745">
    <property type="component" value="Unassembled WGS sequence"/>
</dbReference>
<accession>A0A662ZHR7</accession>
<gene>
    <name evidence="3" type="ORF">SAMN02910344_01274</name>
</gene>
<keyword evidence="4" id="KW-1185">Reference proteome</keyword>
<dbReference type="NCBIfam" id="NF008473">
    <property type="entry name" value="PRK11370.1"/>
    <property type="match status" value="1"/>
</dbReference>
<dbReference type="Pfam" id="PF03795">
    <property type="entry name" value="YCII"/>
    <property type="match status" value="1"/>
</dbReference>
<proteinExistence type="inferred from homology"/>
<dbReference type="EMBL" id="FOXF01000020">
    <property type="protein sequence ID" value="SFP39468.1"/>
    <property type="molecule type" value="Genomic_DNA"/>
</dbReference>
<evidence type="ECO:0000313" key="4">
    <source>
        <dbReference type="Proteomes" id="UP000243745"/>
    </source>
</evidence>
<dbReference type="Gene3D" id="3.30.70.1060">
    <property type="entry name" value="Dimeric alpha+beta barrel"/>
    <property type="match status" value="1"/>
</dbReference>
<dbReference type="InterPro" id="IPR011008">
    <property type="entry name" value="Dimeric_a/b-barrel"/>
</dbReference>
<feature type="domain" description="YCII-related" evidence="2">
    <location>
        <begin position="1"/>
        <end position="88"/>
    </location>
</feature>
<dbReference type="InterPro" id="IPR051807">
    <property type="entry name" value="Sec-metab_biosynth-assoc"/>
</dbReference>
<name>A0A662ZHR7_9GAMM</name>
<organism evidence="3 4">
    <name type="scientific">Ruminobacter amylophilus</name>
    <dbReference type="NCBI Taxonomy" id="867"/>
    <lineage>
        <taxon>Bacteria</taxon>
        <taxon>Pseudomonadati</taxon>
        <taxon>Pseudomonadota</taxon>
        <taxon>Gammaproteobacteria</taxon>
        <taxon>Aeromonadales</taxon>
        <taxon>Succinivibrionaceae</taxon>
        <taxon>Ruminobacter</taxon>
    </lineage>
</organism>